<gene>
    <name evidence="1" type="ORF">Homavirus25_5</name>
</gene>
<proteinExistence type="predicted"/>
<reference evidence="1" key="1">
    <citation type="submission" date="2018-10" db="EMBL/GenBank/DDBJ databases">
        <title>Hidden diversity of soil giant viruses.</title>
        <authorList>
            <person name="Schulz F."/>
            <person name="Alteio L."/>
            <person name="Goudeau D."/>
            <person name="Ryan E.M."/>
            <person name="Malmstrom R.R."/>
            <person name="Blanchard J."/>
            <person name="Woyke T."/>
        </authorList>
    </citation>
    <scope>NUCLEOTIDE SEQUENCE</scope>
    <source>
        <strain evidence="1">HOV1</strain>
    </source>
</reference>
<name>A0A3G5A7U4_9VIRU</name>
<protein>
    <submittedName>
        <fullName evidence="1">Uncharacterized protein</fullName>
    </submittedName>
</protein>
<evidence type="ECO:0000313" key="1">
    <source>
        <dbReference type="EMBL" id="AYV82291.1"/>
    </source>
</evidence>
<dbReference type="EMBL" id="MK072356">
    <property type="protein sequence ID" value="AYV82291.1"/>
    <property type="molecule type" value="Genomic_DNA"/>
</dbReference>
<accession>A0A3G5A7U4</accession>
<sequence length="42" mass="5044">MTNTYLQFLHRFDELIVGLDLSNQKHNQFVQAMEIECEVQFL</sequence>
<organism evidence="1">
    <name type="scientific">Homavirus sp</name>
    <dbReference type="NCBI Taxonomy" id="2487769"/>
    <lineage>
        <taxon>Viruses</taxon>
        <taxon>Varidnaviria</taxon>
        <taxon>Bamfordvirae</taxon>
        <taxon>Nucleocytoviricota</taxon>
        <taxon>Megaviricetes</taxon>
        <taxon>Imitervirales</taxon>
        <taxon>Mimiviridae</taxon>
        <taxon>Klosneuvirinae</taxon>
    </lineage>
</organism>